<dbReference type="Proteomes" id="UP001143910">
    <property type="component" value="Unassembled WGS sequence"/>
</dbReference>
<protein>
    <submittedName>
        <fullName evidence="1">Uncharacterized protein</fullName>
    </submittedName>
</protein>
<name>A0ACC1N2V0_9HYPO</name>
<reference evidence="1" key="1">
    <citation type="submission" date="2022-08" db="EMBL/GenBank/DDBJ databases">
        <title>Genome Sequence of Lecanicillium fungicola.</title>
        <authorList>
            <person name="Buettner E."/>
        </authorList>
    </citation>
    <scope>NUCLEOTIDE SEQUENCE</scope>
    <source>
        <strain evidence="1">Babe33</strain>
    </source>
</reference>
<organism evidence="1 2">
    <name type="scientific">Zarea fungicola</name>
    <dbReference type="NCBI Taxonomy" id="93591"/>
    <lineage>
        <taxon>Eukaryota</taxon>
        <taxon>Fungi</taxon>
        <taxon>Dikarya</taxon>
        <taxon>Ascomycota</taxon>
        <taxon>Pezizomycotina</taxon>
        <taxon>Sordariomycetes</taxon>
        <taxon>Hypocreomycetidae</taxon>
        <taxon>Hypocreales</taxon>
        <taxon>Cordycipitaceae</taxon>
        <taxon>Zarea</taxon>
    </lineage>
</organism>
<sequence length="249" mass="27473">MMSCSDGQDTSGPLAIFQNKRLYDPSLTCVNCECAGGYYGPLDVDSLAASSAEFISANSDGDKATLSRIVGDFLTFATRDCTSAASRGGSTHSCWLSIRMTLPTNAWAIPRWHTDGRMFSCTCPDQKQAMHSKYAVSLIGPATRVMSTSEAVSAIVKGPDEQTRRRWDTSRPNEALALKLRDYPEAEVDVGQIIRFSWGQFDSPVHSEPDVTDLHRVFISVLFAAEPEIRDMCRFRGTQYGKWFQSVSA</sequence>
<keyword evidence="2" id="KW-1185">Reference proteome</keyword>
<comment type="caution">
    <text evidence="1">The sequence shown here is derived from an EMBL/GenBank/DDBJ whole genome shotgun (WGS) entry which is preliminary data.</text>
</comment>
<accession>A0ACC1N2V0</accession>
<dbReference type="EMBL" id="JANJQO010001085">
    <property type="protein sequence ID" value="KAJ2972774.1"/>
    <property type="molecule type" value="Genomic_DNA"/>
</dbReference>
<proteinExistence type="predicted"/>
<gene>
    <name evidence="1" type="ORF">NQ176_g6963</name>
</gene>
<evidence type="ECO:0000313" key="1">
    <source>
        <dbReference type="EMBL" id="KAJ2972774.1"/>
    </source>
</evidence>
<evidence type="ECO:0000313" key="2">
    <source>
        <dbReference type="Proteomes" id="UP001143910"/>
    </source>
</evidence>